<evidence type="ECO:0000256" key="1">
    <source>
        <dbReference type="SAM" id="SignalP"/>
    </source>
</evidence>
<keyword evidence="1" id="KW-0732">Signal</keyword>
<dbReference type="Proteomes" id="UP001500279">
    <property type="component" value="Unassembled WGS sequence"/>
</dbReference>
<reference evidence="3" key="1">
    <citation type="journal article" date="2019" name="Int. J. Syst. Evol. Microbiol.">
        <title>The Global Catalogue of Microorganisms (GCM) 10K type strain sequencing project: providing services to taxonomists for standard genome sequencing and annotation.</title>
        <authorList>
            <consortium name="The Broad Institute Genomics Platform"/>
            <consortium name="The Broad Institute Genome Sequencing Center for Infectious Disease"/>
            <person name="Wu L."/>
            <person name="Ma J."/>
        </authorList>
    </citation>
    <scope>NUCLEOTIDE SEQUENCE [LARGE SCALE GENOMIC DNA]</scope>
    <source>
        <strain evidence="3">JCM 15503</strain>
    </source>
</reference>
<feature type="signal peptide" evidence="1">
    <location>
        <begin position="1"/>
        <end position="26"/>
    </location>
</feature>
<protein>
    <recommendedName>
        <fullName evidence="4">WG repeat-containing protein</fullName>
    </recommendedName>
</protein>
<feature type="chain" id="PRO_5047279582" description="WG repeat-containing protein" evidence="1">
    <location>
        <begin position="27"/>
        <end position="350"/>
    </location>
</feature>
<evidence type="ECO:0008006" key="4">
    <source>
        <dbReference type="Google" id="ProtNLM"/>
    </source>
</evidence>
<comment type="caution">
    <text evidence="2">The sequence shown here is derived from an EMBL/GenBank/DDBJ whole genome shotgun (WGS) entry which is preliminary data.</text>
</comment>
<sequence length="350" mass="37331">MRFVIHRFSVAAVALAAALVPRLAAAETYRLQLLQNPSGASDAVTSTLDQQGVVTGRAWTGTRWVPVLWTQGVPQVLPLPDGHTVDTVRRSEQNGYTVSAQGDRGFSMVWRPDGSSVQLSSWNGGDENCACQGFDVDPQGRVMGRIPKDGLEQAAVWTDPTLPPTLLPTDVAVAESAVYRTSANGWMSGWRQWPETGGIKMLVWKDGLLVPTPELDALGYPSINAINANGTAVGGYLDPSRGSLAMLWKPGQVLPLPALAHTVCTATALNNLDVAVGNCTGIGVIWRNGQVTSLTKLLDTKARAAGWMISYPTAINDSGAIVVQAQSRNDPQNRVFQAVLKPTAARASRP</sequence>
<dbReference type="EMBL" id="BAAAEW010000006">
    <property type="protein sequence ID" value="GAA0745948.1"/>
    <property type="molecule type" value="Genomic_DNA"/>
</dbReference>
<organism evidence="2 3">
    <name type="scientific">Ideonella azotifigens</name>
    <dbReference type="NCBI Taxonomy" id="513160"/>
    <lineage>
        <taxon>Bacteria</taxon>
        <taxon>Pseudomonadati</taxon>
        <taxon>Pseudomonadota</taxon>
        <taxon>Betaproteobacteria</taxon>
        <taxon>Burkholderiales</taxon>
        <taxon>Sphaerotilaceae</taxon>
        <taxon>Ideonella</taxon>
    </lineage>
</organism>
<gene>
    <name evidence="2" type="ORF">GCM10009107_12950</name>
</gene>
<dbReference type="RefSeq" id="WP_141287846.1">
    <property type="nucleotide sequence ID" value="NZ_BAAAEW010000006.1"/>
</dbReference>
<proteinExistence type="predicted"/>
<evidence type="ECO:0000313" key="3">
    <source>
        <dbReference type="Proteomes" id="UP001500279"/>
    </source>
</evidence>
<evidence type="ECO:0000313" key="2">
    <source>
        <dbReference type="EMBL" id="GAA0745948.1"/>
    </source>
</evidence>
<name>A0ABP3V0F4_9BURK</name>
<keyword evidence="3" id="KW-1185">Reference proteome</keyword>
<accession>A0ABP3V0F4</accession>